<dbReference type="Proteomes" id="UP000199494">
    <property type="component" value="Unassembled WGS sequence"/>
</dbReference>
<organism evidence="2 3">
    <name type="scientific">Prauserella marina</name>
    <dbReference type="NCBI Taxonomy" id="530584"/>
    <lineage>
        <taxon>Bacteria</taxon>
        <taxon>Bacillati</taxon>
        <taxon>Actinomycetota</taxon>
        <taxon>Actinomycetes</taxon>
        <taxon>Pseudonocardiales</taxon>
        <taxon>Pseudonocardiaceae</taxon>
        <taxon>Prauserella</taxon>
    </lineage>
</organism>
<keyword evidence="3" id="KW-1185">Reference proteome</keyword>
<dbReference type="InterPro" id="IPR015943">
    <property type="entry name" value="WD40/YVTN_repeat-like_dom_sf"/>
</dbReference>
<accession>A0A222VTK9</accession>
<dbReference type="Pfam" id="PF13360">
    <property type="entry name" value="PQQ_2"/>
    <property type="match status" value="1"/>
</dbReference>
<gene>
    <name evidence="2" type="ORF">SAMN05421630_113162</name>
</gene>
<dbReference type="RefSeq" id="WP_091810137.1">
    <property type="nucleotide sequence ID" value="NZ_CP016353.1"/>
</dbReference>
<sequence>MRSPSPSTGRAADGGRAAIWLSLLFCVGIGVVTGVVVIPKLLANEPLPGTAKPSDDFQPIEVSLLETIDTGDFFEAGSYRVADTGLRGDIAFGVFSDDDVAVLAATSPDSRVKWHKEFGHDGRSLSISVADSLVVTYDGGSLAVLDLETGAEKGTLKDIQPWLISGEHLVAREMESESLRVYDLQDLGSPPWTLAESPSGTSFEPDPTFPGEGLVKAQLDSESFWMTDQNTVDPGISNPLPAGAGGELLSHTAIHTGKTTVRDKVSGKVKADLALAKRPEDVLLADDSLYVLTGSGSTVEVAAYALAEPGLPAWRETFDTGARLGSSLRLCDGTTVCLLTQTRDHDLRTHAIDSTTGELRWEREQDDQVFRPLGATILVSATGETGFDVVDARTGEVTAPRRKVLGLGYPGKDRLVVVGVDKAVYLDTVTGASRLLSADAATLTTMPNRCVFGDSYLACATDDRFELYRYEP</sequence>
<evidence type="ECO:0000259" key="1">
    <source>
        <dbReference type="Pfam" id="PF13360"/>
    </source>
</evidence>
<evidence type="ECO:0000313" key="3">
    <source>
        <dbReference type="Proteomes" id="UP000199494"/>
    </source>
</evidence>
<dbReference type="OrthoDB" id="9758333at2"/>
<dbReference type="KEGG" id="pmad:BAY61_21000"/>
<evidence type="ECO:0000313" key="2">
    <source>
        <dbReference type="EMBL" id="SDD85990.1"/>
    </source>
</evidence>
<name>A0A222VTK9_9PSEU</name>
<dbReference type="SUPFAM" id="SSF50998">
    <property type="entry name" value="Quinoprotein alcohol dehydrogenase-like"/>
    <property type="match status" value="1"/>
</dbReference>
<feature type="domain" description="Pyrrolo-quinoline quinone repeat" evidence="1">
    <location>
        <begin position="244"/>
        <end position="366"/>
    </location>
</feature>
<dbReference type="Gene3D" id="2.130.10.10">
    <property type="entry name" value="YVTN repeat-like/Quinoprotein amine dehydrogenase"/>
    <property type="match status" value="1"/>
</dbReference>
<protein>
    <submittedName>
        <fullName evidence="2">PQQ-like domain-containing protein</fullName>
    </submittedName>
</protein>
<dbReference type="AlphaFoldDB" id="A0A222VTK9"/>
<dbReference type="EMBL" id="FMZE01000013">
    <property type="protein sequence ID" value="SDD85990.1"/>
    <property type="molecule type" value="Genomic_DNA"/>
</dbReference>
<proteinExistence type="predicted"/>
<reference evidence="2 3" key="1">
    <citation type="submission" date="2016-10" db="EMBL/GenBank/DDBJ databases">
        <authorList>
            <person name="de Groot N.N."/>
        </authorList>
    </citation>
    <scope>NUCLEOTIDE SEQUENCE [LARGE SCALE GENOMIC DNA]</scope>
    <source>
        <strain evidence="2 3">CGMCC 4.5506</strain>
    </source>
</reference>
<dbReference type="InterPro" id="IPR002372">
    <property type="entry name" value="PQQ_rpt_dom"/>
</dbReference>
<dbReference type="STRING" id="530584.SAMN05421630_113162"/>
<dbReference type="InterPro" id="IPR011047">
    <property type="entry name" value="Quinoprotein_ADH-like_sf"/>
</dbReference>